<reference evidence="1 2" key="1">
    <citation type="submission" date="2018-08" db="EMBL/GenBank/DDBJ databases">
        <authorList>
            <person name="Muller C M."/>
        </authorList>
    </citation>
    <scope>NUCLEOTIDE SEQUENCE [LARGE SCALE GENOMIC DNA]</scope>
</reference>
<gene>
    <name evidence="1" type="ORF">BGT96224V316_LOCUS2217</name>
</gene>
<proteinExistence type="predicted"/>
<evidence type="ECO:0000313" key="1">
    <source>
        <dbReference type="EMBL" id="VCU40966.1"/>
    </source>
</evidence>
<organism evidence="1 2">
    <name type="scientific">Blumeria graminis f. sp. tritici</name>
    <dbReference type="NCBI Taxonomy" id="62690"/>
    <lineage>
        <taxon>Eukaryota</taxon>
        <taxon>Fungi</taxon>
        <taxon>Dikarya</taxon>
        <taxon>Ascomycota</taxon>
        <taxon>Pezizomycotina</taxon>
        <taxon>Leotiomycetes</taxon>
        <taxon>Erysiphales</taxon>
        <taxon>Erysiphaceae</taxon>
        <taxon>Blumeria</taxon>
    </lineage>
</organism>
<sequence>MKFIANSDWHPNEQCKMLYLISRLRGKAYSTISQGINRDGTFKFTSCESILLLLEQAFADMDECDAARSTILKIKQGQKDTSTHISD</sequence>
<name>A0A9X9LBF7_BLUGR</name>
<dbReference type="EMBL" id="LR026987">
    <property type="protein sequence ID" value="VCU40966.1"/>
    <property type="molecule type" value="Genomic_DNA"/>
</dbReference>
<dbReference type="AlphaFoldDB" id="A0A9X9LBF7"/>
<keyword evidence="2" id="KW-1185">Reference proteome</keyword>
<protein>
    <submittedName>
        <fullName evidence="1">Bgt-20517</fullName>
    </submittedName>
</protein>
<dbReference type="Proteomes" id="UP000324639">
    <property type="component" value="Chromosome Bgt_-04"/>
</dbReference>
<accession>A0A9X9LBF7</accession>
<evidence type="ECO:0000313" key="2">
    <source>
        <dbReference type="Proteomes" id="UP000324639"/>
    </source>
</evidence>